<gene>
    <name evidence="1" type="ORF">RGD00_14945</name>
</gene>
<organism evidence="1 2">
    <name type="scientific">Ruixingdingia sedimenti</name>
    <dbReference type="NCBI Taxonomy" id="3073604"/>
    <lineage>
        <taxon>Bacteria</taxon>
        <taxon>Pseudomonadati</taxon>
        <taxon>Pseudomonadota</taxon>
        <taxon>Alphaproteobacteria</taxon>
        <taxon>Rhodobacterales</taxon>
        <taxon>Paracoccaceae</taxon>
        <taxon>Ruixingdingia</taxon>
    </lineage>
</organism>
<evidence type="ECO:0008006" key="3">
    <source>
        <dbReference type="Google" id="ProtNLM"/>
    </source>
</evidence>
<reference evidence="1 2" key="1">
    <citation type="submission" date="2023-09" db="EMBL/GenBank/DDBJ databases">
        <title>Xinfangfangia sedmenti sp. nov., isolated the sedment.</title>
        <authorList>
            <person name="Xu L."/>
        </authorList>
    </citation>
    <scope>NUCLEOTIDE SEQUENCE [LARGE SCALE GENOMIC DNA]</scope>
    <source>
        <strain evidence="1 2">LG-4</strain>
    </source>
</reference>
<dbReference type="RefSeq" id="WP_310458130.1">
    <property type="nucleotide sequence ID" value="NZ_JAVKPH010000018.1"/>
</dbReference>
<comment type="caution">
    <text evidence="1">The sequence shown here is derived from an EMBL/GenBank/DDBJ whole genome shotgun (WGS) entry which is preliminary data.</text>
</comment>
<sequence>MADRDGYKFMQTCFTCGSGYQFGPGRYDGKHIARYGIDVCRSCYEGNWDGWAPHYGEKIIVHLNMKDLPIPAVNASGFLPRD</sequence>
<name>A0ABU1FAI1_9RHOB</name>
<evidence type="ECO:0000313" key="1">
    <source>
        <dbReference type="EMBL" id="MDR5653910.1"/>
    </source>
</evidence>
<dbReference type="Proteomes" id="UP001247754">
    <property type="component" value="Unassembled WGS sequence"/>
</dbReference>
<protein>
    <recommendedName>
        <fullName evidence="3">ZZ-type domain-containing protein</fullName>
    </recommendedName>
</protein>
<keyword evidence="2" id="KW-1185">Reference proteome</keyword>
<accession>A0ABU1FAI1</accession>
<dbReference type="EMBL" id="JAVKPH010000018">
    <property type="protein sequence ID" value="MDR5653910.1"/>
    <property type="molecule type" value="Genomic_DNA"/>
</dbReference>
<proteinExistence type="predicted"/>
<evidence type="ECO:0000313" key="2">
    <source>
        <dbReference type="Proteomes" id="UP001247754"/>
    </source>
</evidence>